<proteinExistence type="predicted"/>
<dbReference type="GO" id="GO:0006508">
    <property type="term" value="P:proteolysis"/>
    <property type="evidence" value="ECO:0007669"/>
    <property type="project" value="InterPro"/>
</dbReference>
<keyword evidence="1" id="KW-1015">Disulfide bond</keyword>
<evidence type="ECO:0000313" key="2">
    <source>
        <dbReference type="Ensembl" id="ENSMUNP00000011281.2"/>
    </source>
</evidence>
<keyword evidence="3" id="KW-1185">Reference proteome</keyword>
<reference evidence="2" key="2">
    <citation type="submission" date="2025-08" db="UniProtKB">
        <authorList>
            <consortium name="Ensembl"/>
        </authorList>
    </citation>
    <scope>IDENTIFICATION</scope>
</reference>
<dbReference type="Gene3D" id="2.40.10.10">
    <property type="entry name" value="Trypsin-like serine proteases"/>
    <property type="match status" value="1"/>
</dbReference>
<dbReference type="InterPro" id="IPR043504">
    <property type="entry name" value="Peptidase_S1_PA_chymotrypsin"/>
</dbReference>
<protein>
    <submittedName>
        <fullName evidence="2">Uncharacterized protein</fullName>
    </submittedName>
</protein>
<dbReference type="AlphaFoldDB" id="A0A8C6JDV6"/>
<dbReference type="Pfam" id="PF00089">
    <property type="entry name" value="Trypsin"/>
    <property type="match status" value="1"/>
</dbReference>
<sequence length="151" mass="16907">MHLTTVSEDSHSWRVYAGILNQNEMIIKNGYKVQQIISHPDYDTDSKDNDVALMKLETSLSFTDTVQPVCLPNPGMMFEPDQECWISGWGAESKTSNNLNYVRVSLIEQSTCNSIFVYNGAILPTMICAGYLEGGIDSCQVSIPHYHLIII</sequence>
<dbReference type="PROSITE" id="PS50240">
    <property type="entry name" value="TRYPSIN_DOM"/>
    <property type="match status" value="1"/>
</dbReference>
<dbReference type="Ensembl" id="ENSMUNT00000013007.2">
    <property type="protein sequence ID" value="ENSMUNP00000011281.2"/>
    <property type="gene ID" value="ENSMUNG00000008852.2"/>
</dbReference>
<organism evidence="2 3">
    <name type="scientific">Melopsittacus undulatus</name>
    <name type="common">Budgerigar</name>
    <name type="synonym">Psittacus undulatus</name>
    <dbReference type="NCBI Taxonomy" id="13146"/>
    <lineage>
        <taxon>Eukaryota</taxon>
        <taxon>Metazoa</taxon>
        <taxon>Chordata</taxon>
        <taxon>Craniata</taxon>
        <taxon>Vertebrata</taxon>
        <taxon>Euteleostomi</taxon>
        <taxon>Archelosauria</taxon>
        <taxon>Archosauria</taxon>
        <taxon>Dinosauria</taxon>
        <taxon>Saurischia</taxon>
        <taxon>Theropoda</taxon>
        <taxon>Coelurosauria</taxon>
        <taxon>Aves</taxon>
        <taxon>Neognathae</taxon>
        <taxon>Neoaves</taxon>
        <taxon>Telluraves</taxon>
        <taxon>Australaves</taxon>
        <taxon>Psittaciformes</taxon>
        <taxon>Psittaculidae</taxon>
        <taxon>Melopsittacus</taxon>
    </lineage>
</organism>
<dbReference type="Proteomes" id="UP000694405">
    <property type="component" value="Chromosome 2"/>
</dbReference>
<dbReference type="FunFam" id="2.40.10.10:FF:000068">
    <property type="entry name" value="transmembrane protease serine 2"/>
    <property type="match status" value="1"/>
</dbReference>
<dbReference type="SUPFAM" id="SSF50494">
    <property type="entry name" value="Trypsin-like serine proteases"/>
    <property type="match status" value="1"/>
</dbReference>
<evidence type="ECO:0000313" key="3">
    <source>
        <dbReference type="Proteomes" id="UP000694405"/>
    </source>
</evidence>
<dbReference type="CDD" id="cd00190">
    <property type="entry name" value="Tryp_SPc"/>
    <property type="match status" value="1"/>
</dbReference>
<accession>A0A8V5FQI8</accession>
<dbReference type="PANTHER" id="PTHR24252">
    <property type="entry name" value="ACROSIN-RELATED"/>
    <property type="match status" value="1"/>
</dbReference>
<dbReference type="SMART" id="SM00020">
    <property type="entry name" value="Tryp_SPc"/>
    <property type="match status" value="1"/>
</dbReference>
<dbReference type="PANTHER" id="PTHR24252:SF30">
    <property type="entry name" value="TRANSMEMBRANE SERINE PROTEASE 2"/>
    <property type="match status" value="1"/>
</dbReference>
<reference evidence="2" key="3">
    <citation type="submission" date="2025-09" db="UniProtKB">
        <authorList>
            <consortium name="Ensembl"/>
        </authorList>
    </citation>
    <scope>IDENTIFICATION</scope>
</reference>
<name>A0A8C6JDV6_MELUD</name>
<dbReference type="InterPro" id="IPR001254">
    <property type="entry name" value="Trypsin_dom"/>
</dbReference>
<reference evidence="2" key="1">
    <citation type="submission" date="2020-03" db="EMBL/GenBank/DDBJ databases">
        <title>Melopsittacus undulatus (budgerigar) genome, bMelUnd1, maternal haplotype with Z.</title>
        <authorList>
            <person name="Gedman G."/>
            <person name="Mountcastle J."/>
            <person name="Haase B."/>
            <person name="Formenti G."/>
            <person name="Wright T."/>
            <person name="Apodaca J."/>
            <person name="Pelan S."/>
            <person name="Chow W."/>
            <person name="Rhie A."/>
            <person name="Howe K."/>
            <person name="Fedrigo O."/>
            <person name="Jarvis E.D."/>
        </authorList>
    </citation>
    <scope>NUCLEOTIDE SEQUENCE [LARGE SCALE GENOMIC DNA]</scope>
</reference>
<accession>A0A8C6JDV6</accession>
<dbReference type="InterPro" id="IPR009003">
    <property type="entry name" value="Peptidase_S1_PA"/>
</dbReference>
<evidence type="ECO:0000256" key="1">
    <source>
        <dbReference type="ARBA" id="ARBA00023157"/>
    </source>
</evidence>
<dbReference type="GO" id="GO:0004252">
    <property type="term" value="F:serine-type endopeptidase activity"/>
    <property type="evidence" value="ECO:0007669"/>
    <property type="project" value="InterPro"/>
</dbReference>